<dbReference type="AlphaFoldDB" id="A0A3L9M9F1"/>
<proteinExistence type="inferred from homology"/>
<evidence type="ECO:0000313" key="5">
    <source>
        <dbReference type="Proteomes" id="UP000275348"/>
    </source>
</evidence>
<dbReference type="Gene3D" id="2.60.40.10">
    <property type="entry name" value="Immunoglobulins"/>
    <property type="match status" value="1"/>
</dbReference>
<evidence type="ECO:0000256" key="1">
    <source>
        <dbReference type="ARBA" id="ARBA00005336"/>
    </source>
</evidence>
<keyword evidence="2" id="KW-0378">Hydrolase</keyword>
<comment type="similarity">
    <text evidence="1">Belongs to the glycosyl hydrolase 3 family.</text>
</comment>
<dbReference type="EMBL" id="RDOJ01000009">
    <property type="protein sequence ID" value="RLZ09685.1"/>
    <property type="molecule type" value="Genomic_DNA"/>
</dbReference>
<sequence length="149" mass="16659">MTVVAQNKIAEQKTKQTEAKMTDDERFSLITSLVGYVPTLGIPKDNRIPNNILMSAGYTPGIPRLGIPNIQSTDASMGVTNPGYRPDDKNPGETKTVKLTMDKRIIADFNWKTQSWEIKKGDYTFALGKSSTDLSNRITIKMKEKTFKD</sequence>
<reference evidence="4 5" key="1">
    <citation type="submission" date="2018-10" db="EMBL/GenBank/DDBJ databases">
        <authorList>
            <person name="Chen X."/>
        </authorList>
    </citation>
    <scope>NUCLEOTIDE SEQUENCE [LARGE SCALE GENOMIC DNA]</scope>
    <source>
        <strain evidence="4 5">YIM 102668</strain>
    </source>
</reference>
<dbReference type="RefSeq" id="WP_121934638.1">
    <property type="nucleotide sequence ID" value="NZ_RDOJ01000009.1"/>
</dbReference>
<comment type="caution">
    <text evidence="4">The sequence shown here is derived from an EMBL/GenBank/DDBJ whole genome shotgun (WGS) entry which is preliminary data.</text>
</comment>
<evidence type="ECO:0000313" key="4">
    <source>
        <dbReference type="EMBL" id="RLZ09685.1"/>
    </source>
</evidence>
<dbReference type="PANTHER" id="PTHR42715">
    <property type="entry name" value="BETA-GLUCOSIDASE"/>
    <property type="match status" value="1"/>
</dbReference>
<evidence type="ECO:0000256" key="2">
    <source>
        <dbReference type="ARBA" id="ARBA00022801"/>
    </source>
</evidence>
<dbReference type="GO" id="GO:0016787">
    <property type="term" value="F:hydrolase activity"/>
    <property type="evidence" value="ECO:0007669"/>
    <property type="project" value="UniProtKB-KW"/>
</dbReference>
<name>A0A3L9M9F1_9FLAO</name>
<accession>A0A3L9M9F1</accession>
<dbReference type="Proteomes" id="UP000275348">
    <property type="component" value="Unassembled WGS sequence"/>
</dbReference>
<dbReference type="OrthoDB" id="9805821at2"/>
<dbReference type="PANTHER" id="PTHR42715:SF10">
    <property type="entry name" value="BETA-GLUCOSIDASE"/>
    <property type="match status" value="1"/>
</dbReference>
<dbReference type="InterPro" id="IPR013783">
    <property type="entry name" value="Ig-like_fold"/>
</dbReference>
<evidence type="ECO:0000259" key="3">
    <source>
        <dbReference type="Pfam" id="PF14310"/>
    </source>
</evidence>
<organism evidence="4 5">
    <name type="scientific">Faecalibacter macacae</name>
    <dbReference type="NCBI Taxonomy" id="1859289"/>
    <lineage>
        <taxon>Bacteria</taxon>
        <taxon>Pseudomonadati</taxon>
        <taxon>Bacteroidota</taxon>
        <taxon>Flavobacteriia</taxon>
        <taxon>Flavobacteriales</taxon>
        <taxon>Weeksellaceae</taxon>
        <taxon>Faecalibacter</taxon>
    </lineage>
</organism>
<dbReference type="Pfam" id="PF14310">
    <property type="entry name" value="Fn3-like"/>
    <property type="match status" value="1"/>
</dbReference>
<dbReference type="InterPro" id="IPR026891">
    <property type="entry name" value="Fn3-like"/>
</dbReference>
<protein>
    <recommendedName>
        <fullName evidence="3">Fibronectin type III-like domain-containing protein</fullName>
    </recommendedName>
</protein>
<gene>
    <name evidence="4" type="ORF">EAH69_07820</name>
</gene>
<dbReference type="InterPro" id="IPR050288">
    <property type="entry name" value="Cellulose_deg_GH3"/>
</dbReference>
<keyword evidence="5" id="KW-1185">Reference proteome</keyword>
<feature type="domain" description="Fibronectin type III-like" evidence="3">
    <location>
        <begin position="90"/>
        <end position="131"/>
    </location>
</feature>